<evidence type="ECO:0000313" key="1">
    <source>
        <dbReference type="EMBL" id="VWP01206.1"/>
    </source>
</evidence>
<sequence>MPGVRSKKTDTVVVRPIHQGADTPRKMVLAPLKALNPHQPLVSPPPHAPHPSTRPLPAIPFPLPPLILPPLPHMPLLSLPTPGLLADAGVDPDHGIQKVLAPELVAPPAKPWKQPKTVPRIYRQMHSPPGQVYRPATGPEYDQARGAYEVDVQEEWEREWAEESQHNAEEDTRGRVEVHILDIAKPAKPRGPAKEYEVVQTVRRVIALEDDDAWEEWEIGSEDEFEVDEWEAIEDEKHRHASYAMVLQQSPG</sequence>
<dbReference type="AlphaFoldDB" id="A0A5K1K642"/>
<dbReference type="EMBL" id="LR729182">
    <property type="protein sequence ID" value="VWP01206.1"/>
    <property type="molecule type" value="Genomic_DNA"/>
</dbReference>
<accession>A0A5K1K642</accession>
<proteinExistence type="predicted"/>
<protein>
    <submittedName>
        <fullName evidence="1">G protein beta subunit Gib2</fullName>
    </submittedName>
</protein>
<organism evidence="1">
    <name type="scientific">Ganoderma boninense</name>
    <dbReference type="NCBI Taxonomy" id="34458"/>
    <lineage>
        <taxon>Eukaryota</taxon>
        <taxon>Fungi</taxon>
        <taxon>Dikarya</taxon>
        <taxon>Basidiomycota</taxon>
        <taxon>Agaricomycotina</taxon>
        <taxon>Agaricomycetes</taxon>
        <taxon>Polyporales</taxon>
        <taxon>Polyporaceae</taxon>
        <taxon>Ganoderma</taxon>
    </lineage>
</organism>
<reference evidence="1" key="1">
    <citation type="submission" date="2019-10" db="EMBL/GenBank/DDBJ databases">
        <authorList>
            <person name="Nor Muhammad N."/>
        </authorList>
    </citation>
    <scope>NUCLEOTIDE SEQUENCE</scope>
</reference>
<gene>
    <name evidence="1" type="primary">A0AUJ1</name>
</gene>
<name>A0A5K1K642_9APHY</name>